<keyword evidence="3" id="KW-0808">Transferase</keyword>
<feature type="compositionally biased region" description="Polar residues" evidence="6">
    <location>
        <begin position="30"/>
        <end position="44"/>
    </location>
</feature>
<dbReference type="Proteomes" id="UP001314263">
    <property type="component" value="Unassembled WGS sequence"/>
</dbReference>
<evidence type="ECO:0000256" key="6">
    <source>
        <dbReference type="SAM" id="MobiDB-lite"/>
    </source>
</evidence>
<keyword evidence="7" id="KW-0812">Transmembrane</keyword>
<evidence type="ECO:0000313" key="8">
    <source>
        <dbReference type="EMBL" id="CAK0784911.1"/>
    </source>
</evidence>
<evidence type="ECO:0000313" key="9">
    <source>
        <dbReference type="Proteomes" id="UP001314263"/>
    </source>
</evidence>
<evidence type="ECO:0000256" key="5">
    <source>
        <dbReference type="ARBA" id="ARBA00023180"/>
    </source>
</evidence>
<accession>A0AAV1IDX2</accession>
<sequence>MSRPASADIRRGGLHGMPEDTILIDRQLTPQSKASASPSLTRSHSGGGNKQGRVHKACGKVAALVLLVNAMVAMYVFLGSGRGGPTLGSLFARSGQSSSSSSGMATTLWSRVDSSNYEPQSALWGEPETAAEAESWQGMDTKGSRKLEGREQKGKAGSTWLHKAKSVVGGALGGRSSVRGTGSATVSHPEVADDKCSAALDIPKVAMMFLTRGEIHQEPLWALWFQHLAGLVPVSALRIHDGCGSDQIQHLQGVCGPAAGGNVIQQQHLFSVFVHVGANEVNFTGFPEKSVFYGRDIKARVHVDWGTFSLVAALKELITAALKDPLNQKFMLLSESGIPLYPGETLWVELMVEEKSRINACELGTLNNMYHRWTPEMETDFLKQHHWRKSSQWVTLRRDHAQIIAEDKDLTDIFTKWCYMEWRDNNWRDCYSDEHYLGTLLASKGLDNQTDCFGGTTYTSWQWGQAHPQAFGPDDINADKIREMRQPQAGCNAPAAIVTAAAQFIGIADVTPRTCSSKPIDYSYSLGYHCPIMARKFSKETAATIAALLAQCGNHLNIVTSTKCEQFRRLLHVL</sequence>
<dbReference type="InterPro" id="IPR003406">
    <property type="entry name" value="Glyco_trans_14"/>
</dbReference>
<keyword evidence="2" id="KW-0328">Glycosyltransferase</keyword>
<evidence type="ECO:0000256" key="3">
    <source>
        <dbReference type="ARBA" id="ARBA00022679"/>
    </source>
</evidence>
<dbReference type="Pfam" id="PF02485">
    <property type="entry name" value="Branch"/>
    <property type="match status" value="1"/>
</dbReference>
<reference evidence="8 9" key="1">
    <citation type="submission" date="2023-10" db="EMBL/GenBank/DDBJ databases">
        <authorList>
            <person name="Maclean D."/>
            <person name="Macfadyen A."/>
        </authorList>
    </citation>
    <scope>NUCLEOTIDE SEQUENCE [LARGE SCALE GENOMIC DNA]</scope>
</reference>
<evidence type="ECO:0000256" key="1">
    <source>
        <dbReference type="ARBA" id="ARBA00004606"/>
    </source>
</evidence>
<keyword evidence="5" id="KW-0325">Glycoprotein</keyword>
<keyword evidence="7" id="KW-1133">Transmembrane helix</keyword>
<feature type="transmembrane region" description="Helical" evidence="7">
    <location>
        <begin position="61"/>
        <end position="78"/>
    </location>
</feature>
<dbReference type="GO" id="GO:0016020">
    <property type="term" value="C:membrane"/>
    <property type="evidence" value="ECO:0007669"/>
    <property type="project" value="UniProtKB-SubCell"/>
</dbReference>
<name>A0AAV1IDX2_9CHLO</name>
<dbReference type="PANTHER" id="PTHR31042">
    <property type="entry name" value="CORE-2/I-BRANCHING BETA-1,6-N-ACETYLGLUCOSAMINYLTRANSFERASE FAMILY PROTEIN-RELATED"/>
    <property type="match status" value="1"/>
</dbReference>
<evidence type="ECO:0000256" key="7">
    <source>
        <dbReference type="SAM" id="Phobius"/>
    </source>
</evidence>
<dbReference type="PANTHER" id="PTHR31042:SF150">
    <property type="entry name" value="OS06G0661900 PROTEIN"/>
    <property type="match status" value="1"/>
</dbReference>
<comment type="subcellular location">
    <subcellularLocation>
        <location evidence="1">Membrane</location>
        <topology evidence="1">Single-pass type II membrane protein</topology>
    </subcellularLocation>
</comment>
<dbReference type="GO" id="GO:0016757">
    <property type="term" value="F:glycosyltransferase activity"/>
    <property type="evidence" value="ECO:0007669"/>
    <property type="project" value="UniProtKB-KW"/>
</dbReference>
<feature type="region of interest" description="Disordered" evidence="6">
    <location>
        <begin position="119"/>
        <end position="158"/>
    </location>
</feature>
<feature type="region of interest" description="Disordered" evidence="6">
    <location>
        <begin position="30"/>
        <end position="53"/>
    </location>
</feature>
<comment type="caution">
    <text evidence="8">The sequence shown here is derived from an EMBL/GenBank/DDBJ whole genome shotgun (WGS) entry which is preliminary data.</text>
</comment>
<evidence type="ECO:0000256" key="4">
    <source>
        <dbReference type="ARBA" id="ARBA00023136"/>
    </source>
</evidence>
<keyword evidence="4 7" id="KW-0472">Membrane</keyword>
<feature type="compositionally biased region" description="Basic and acidic residues" evidence="6">
    <location>
        <begin position="142"/>
        <end position="154"/>
    </location>
</feature>
<dbReference type="InterPro" id="IPR044174">
    <property type="entry name" value="BC10-like"/>
</dbReference>
<gene>
    <name evidence="8" type="ORF">CVIRNUC_008116</name>
</gene>
<proteinExistence type="predicted"/>
<evidence type="ECO:0000256" key="2">
    <source>
        <dbReference type="ARBA" id="ARBA00022676"/>
    </source>
</evidence>
<protein>
    <submittedName>
        <fullName evidence="8">Uncharacterized protein</fullName>
    </submittedName>
</protein>
<keyword evidence="9" id="KW-1185">Reference proteome</keyword>
<dbReference type="AlphaFoldDB" id="A0AAV1IDX2"/>
<organism evidence="8 9">
    <name type="scientific">Coccomyxa viridis</name>
    <dbReference type="NCBI Taxonomy" id="1274662"/>
    <lineage>
        <taxon>Eukaryota</taxon>
        <taxon>Viridiplantae</taxon>
        <taxon>Chlorophyta</taxon>
        <taxon>core chlorophytes</taxon>
        <taxon>Trebouxiophyceae</taxon>
        <taxon>Trebouxiophyceae incertae sedis</taxon>
        <taxon>Coccomyxaceae</taxon>
        <taxon>Coccomyxa</taxon>
    </lineage>
</organism>
<dbReference type="EMBL" id="CAUYUE010000011">
    <property type="protein sequence ID" value="CAK0784911.1"/>
    <property type="molecule type" value="Genomic_DNA"/>
</dbReference>